<feature type="active site" description="Proton acceptor" evidence="5">
    <location>
        <position position="273"/>
    </location>
</feature>
<dbReference type="FunFam" id="3.40.50.720:FF:000182">
    <property type="entry name" value="NAD-dependent malic enzyme"/>
    <property type="match status" value="1"/>
</dbReference>
<feature type="binding site" evidence="6">
    <location>
        <position position="255"/>
    </location>
    <ligand>
        <name>(S)-malate</name>
        <dbReference type="ChEBI" id="CHEBI:15589"/>
    </ligand>
</feature>
<evidence type="ECO:0000313" key="12">
    <source>
        <dbReference type="EMBL" id="ORX65727.1"/>
    </source>
</evidence>
<dbReference type="AlphaFoldDB" id="A0A1Y1VWP7"/>
<dbReference type="RefSeq" id="XP_040739835.1">
    <property type="nucleotide sequence ID" value="XM_040889384.1"/>
</dbReference>
<dbReference type="InterPro" id="IPR036291">
    <property type="entry name" value="NAD(P)-bd_dom_sf"/>
</dbReference>
<organism evidence="12 13">
    <name type="scientific">Linderina pennispora</name>
    <dbReference type="NCBI Taxonomy" id="61395"/>
    <lineage>
        <taxon>Eukaryota</taxon>
        <taxon>Fungi</taxon>
        <taxon>Fungi incertae sedis</taxon>
        <taxon>Zoopagomycota</taxon>
        <taxon>Kickxellomycotina</taxon>
        <taxon>Kickxellomycetes</taxon>
        <taxon>Kickxellales</taxon>
        <taxon>Kickxellaceae</taxon>
        <taxon>Linderina</taxon>
    </lineage>
</organism>
<dbReference type="GO" id="GO:0046872">
    <property type="term" value="F:metal ion binding"/>
    <property type="evidence" value="ECO:0007669"/>
    <property type="project" value="UniProtKB-KW"/>
</dbReference>
<evidence type="ECO:0000256" key="7">
    <source>
        <dbReference type="PIRSR" id="PIRSR000106-3"/>
    </source>
</evidence>
<evidence type="ECO:0000259" key="10">
    <source>
        <dbReference type="SMART" id="SM00919"/>
    </source>
</evidence>
<dbReference type="Gene3D" id="3.40.50.720">
    <property type="entry name" value="NAD(P)-binding Rossmann-like Domain"/>
    <property type="match status" value="1"/>
</dbReference>
<dbReference type="Gene3D" id="3.40.50.10380">
    <property type="entry name" value="Malic enzyme, N-terminal domain"/>
    <property type="match status" value="1"/>
</dbReference>
<dbReference type="Proteomes" id="UP000193922">
    <property type="component" value="Unassembled WGS sequence"/>
</dbReference>
<gene>
    <name evidence="12" type="ORF">DL89DRAFT_276055</name>
</gene>
<keyword evidence="3 7" id="KW-0479">Metal-binding</keyword>
<comment type="caution">
    <text evidence="12">The sequence shown here is derived from an EMBL/GenBank/DDBJ whole genome shotgun (WGS) entry which is preliminary data.</text>
</comment>
<comment type="cofactor">
    <cofactor evidence="1">
        <name>Mn(2+)</name>
        <dbReference type="ChEBI" id="CHEBI:29035"/>
    </cofactor>
</comment>
<dbReference type="GO" id="GO:0051287">
    <property type="term" value="F:NAD binding"/>
    <property type="evidence" value="ECO:0007669"/>
    <property type="project" value="InterPro"/>
</dbReference>
<dbReference type="SUPFAM" id="SSF53223">
    <property type="entry name" value="Aminoacid dehydrogenase-like, N-terminal domain"/>
    <property type="match status" value="1"/>
</dbReference>
<feature type="active site" description="Proton donor" evidence="5">
    <location>
        <position position="192"/>
    </location>
</feature>
<comment type="similarity">
    <text evidence="2 8">Belongs to the malic enzymes family.</text>
</comment>
<feature type="binding site" evidence="7">
    <location>
        <position position="345"/>
    </location>
    <ligand>
        <name>a divalent metal cation</name>
        <dbReference type="ChEBI" id="CHEBI:60240"/>
    </ligand>
</feature>
<feature type="binding site" evidence="7">
    <location>
        <position position="368"/>
    </location>
    <ligand>
        <name>a divalent metal cation</name>
        <dbReference type="ChEBI" id="CHEBI:60240"/>
    </ligand>
</feature>
<dbReference type="GO" id="GO:0006108">
    <property type="term" value="P:malate metabolic process"/>
    <property type="evidence" value="ECO:0007669"/>
    <property type="project" value="TreeGrafter"/>
</dbReference>
<dbReference type="Pfam" id="PF00390">
    <property type="entry name" value="malic"/>
    <property type="match status" value="1"/>
</dbReference>
<dbReference type="Pfam" id="PF03949">
    <property type="entry name" value="Malic_M"/>
    <property type="match status" value="1"/>
</dbReference>
<feature type="compositionally biased region" description="Low complexity" evidence="9">
    <location>
        <begin position="96"/>
        <end position="108"/>
    </location>
</feature>
<evidence type="ECO:0000256" key="1">
    <source>
        <dbReference type="ARBA" id="ARBA00001936"/>
    </source>
</evidence>
<evidence type="ECO:0000256" key="2">
    <source>
        <dbReference type="ARBA" id="ARBA00008785"/>
    </source>
</evidence>
<reference evidence="12 13" key="1">
    <citation type="submission" date="2016-07" db="EMBL/GenBank/DDBJ databases">
        <title>Pervasive Adenine N6-methylation of Active Genes in Fungi.</title>
        <authorList>
            <consortium name="DOE Joint Genome Institute"/>
            <person name="Mondo S.J."/>
            <person name="Dannebaum R.O."/>
            <person name="Kuo R.C."/>
            <person name="Labutti K."/>
            <person name="Haridas S."/>
            <person name="Kuo A."/>
            <person name="Salamov A."/>
            <person name="Ahrendt S.R."/>
            <person name="Lipzen A."/>
            <person name="Sullivan W."/>
            <person name="Andreopoulos W.B."/>
            <person name="Clum A."/>
            <person name="Lindquist E."/>
            <person name="Daum C."/>
            <person name="Ramamoorthy G.K."/>
            <person name="Gryganskyi A."/>
            <person name="Culley D."/>
            <person name="Magnuson J.K."/>
            <person name="James T.Y."/>
            <person name="O'Malley M.A."/>
            <person name="Stajich J.E."/>
            <person name="Spatafora J.W."/>
            <person name="Visel A."/>
            <person name="Grigoriev I.V."/>
        </authorList>
    </citation>
    <scope>NUCLEOTIDE SEQUENCE [LARGE SCALE GENOMIC DNA]</scope>
    <source>
        <strain evidence="12 13">ATCC 12442</strain>
    </source>
</reference>
<dbReference type="PRINTS" id="PR00072">
    <property type="entry name" value="MALOXRDTASE"/>
</dbReference>
<dbReference type="GO" id="GO:0004471">
    <property type="term" value="F:malate dehydrogenase (decarboxylating) (NAD+) activity"/>
    <property type="evidence" value="ECO:0007669"/>
    <property type="project" value="TreeGrafter"/>
</dbReference>
<dbReference type="InterPro" id="IPR037062">
    <property type="entry name" value="Malic_N_dom_sf"/>
</dbReference>
<feature type="binding site" evidence="6">
    <location>
        <position position="514"/>
    </location>
    <ligand>
        <name>(S)-malate</name>
        <dbReference type="ChEBI" id="CHEBI:15589"/>
    </ligand>
</feature>
<dbReference type="SMART" id="SM00919">
    <property type="entry name" value="Malic_M"/>
    <property type="match status" value="1"/>
</dbReference>
<dbReference type="InterPro" id="IPR015884">
    <property type="entry name" value="Malic_enzyme_CS"/>
</dbReference>
<dbReference type="EMBL" id="MCFD01000022">
    <property type="protein sequence ID" value="ORX65727.1"/>
    <property type="molecule type" value="Genomic_DNA"/>
</dbReference>
<feature type="binding site" evidence="7">
    <location>
        <position position="344"/>
    </location>
    <ligand>
        <name>a divalent metal cation</name>
        <dbReference type="ChEBI" id="CHEBI:60240"/>
    </ligand>
</feature>
<feature type="domain" description="Malic enzyme NAD-binding" evidence="10">
    <location>
        <begin position="369"/>
        <end position="629"/>
    </location>
</feature>
<evidence type="ECO:0000256" key="3">
    <source>
        <dbReference type="ARBA" id="ARBA00022723"/>
    </source>
</evidence>
<dbReference type="OrthoDB" id="5365701at2759"/>
<dbReference type="SMART" id="SM01274">
    <property type="entry name" value="malic"/>
    <property type="match status" value="1"/>
</dbReference>
<sequence>MQTNTWRAHQGWHQESGKLADRKACVWLDAAFYEGGERGWEQGVYDDSSQAFFETLRGQVEAADCFKPRTTTKASPTSPLPQAGPLCPSFPRMNSHRTTSSNQSRSSTPDLIASSAGTALPYATRSAMHLKGLVPSGVENFDIQEKRVLEQLQLKSTNIEKYIFLSWVRTTNINLFYRLVLHNLKEIAPIIYTPTVGKACQEYSHIYPFLAPPNAVDGLYIPITEVDNIDEIISNYRESIEGDEPEITVITDGSRILGLGDLGMNGMGIPVGKLQLYVAAAGLHPDRCLPIVLDFGTDTEQYLQDPLYLGIRQHRPDNGTFYAAADKIITALHKAFPNMFIQFEDFSTDHAFGLLDKWRNQILCFNDDIQGTGSVILGGFISAVQQAGIPPKDQRILFVGAGSAGVGVAKQLADYFIIEHRIPEEQAKAMFWFVDSRGMITANRGDKLADHKIYFARHDNGATQCKTLEETLDYVKPTALIGLSTIYKAFHEGILKRMDELNQTNRPIIFPLSNPETKAECSFEEAMVHTNNRVLFASGTAFPTYTIPGTGEERVPGQGNNMYVFPPIGLGSVLCKPKRITDTMIFAVSKALANSLTDEEHARGELYPRIERIRETSAQITAAFIHQAVKENLAQEDSWIQMVKESSVVEEVKKRMWLPAENFQQLVTSCPHYHHHPHTHIKL</sequence>
<proteinExistence type="inferred from homology"/>
<evidence type="ECO:0000256" key="4">
    <source>
        <dbReference type="ARBA" id="ARBA00023002"/>
    </source>
</evidence>
<evidence type="ECO:0000313" key="13">
    <source>
        <dbReference type="Proteomes" id="UP000193922"/>
    </source>
</evidence>
<protein>
    <recommendedName>
        <fullName evidence="8">Malic enzyme</fullName>
    </recommendedName>
</protein>
<keyword evidence="13" id="KW-1185">Reference proteome</keyword>
<dbReference type="PANTHER" id="PTHR23406:SF32">
    <property type="entry name" value="NADP-DEPENDENT MALIC ENZYME"/>
    <property type="match status" value="1"/>
</dbReference>
<dbReference type="GO" id="GO:0005739">
    <property type="term" value="C:mitochondrion"/>
    <property type="evidence" value="ECO:0007669"/>
    <property type="project" value="TreeGrafter"/>
</dbReference>
<accession>A0A1Y1VWP7</accession>
<dbReference type="InterPro" id="IPR046346">
    <property type="entry name" value="Aminoacid_DH-like_N_sf"/>
</dbReference>
<evidence type="ECO:0000256" key="8">
    <source>
        <dbReference type="RuleBase" id="RU003426"/>
    </source>
</evidence>
<dbReference type="GeneID" id="63806032"/>
<comment type="cofactor">
    <cofactor evidence="7">
        <name>Mg(2+)</name>
        <dbReference type="ChEBI" id="CHEBI:18420"/>
    </cofactor>
    <cofactor evidence="7">
        <name>Mn(2+)</name>
        <dbReference type="ChEBI" id="CHEBI:29035"/>
    </cofactor>
    <text evidence="7">Divalent metal cations. Prefers magnesium or manganese.</text>
</comment>
<dbReference type="PIRSF" id="PIRSF000106">
    <property type="entry name" value="ME"/>
    <property type="match status" value="1"/>
</dbReference>
<evidence type="ECO:0000256" key="5">
    <source>
        <dbReference type="PIRSR" id="PIRSR000106-1"/>
    </source>
</evidence>
<dbReference type="InterPro" id="IPR012301">
    <property type="entry name" value="Malic_N_dom"/>
</dbReference>
<dbReference type="PANTHER" id="PTHR23406">
    <property type="entry name" value="MALIC ENZYME-RELATED"/>
    <property type="match status" value="1"/>
</dbReference>
<dbReference type="InterPro" id="IPR012302">
    <property type="entry name" value="Malic_NAD-bd"/>
</dbReference>
<dbReference type="NCBIfam" id="NF010052">
    <property type="entry name" value="PRK13529.1"/>
    <property type="match status" value="1"/>
</dbReference>
<dbReference type="SUPFAM" id="SSF51735">
    <property type="entry name" value="NAD(P)-binding Rossmann-fold domains"/>
    <property type="match status" value="1"/>
</dbReference>
<evidence type="ECO:0000259" key="11">
    <source>
        <dbReference type="SMART" id="SM01274"/>
    </source>
</evidence>
<feature type="domain" description="Malic enzyme N-terminal" evidence="11">
    <location>
        <begin position="169"/>
        <end position="359"/>
    </location>
</feature>
<keyword evidence="4 8" id="KW-0560">Oxidoreductase</keyword>
<dbReference type="STRING" id="61395.A0A1Y1VWP7"/>
<name>A0A1Y1VWP7_9FUNG</name>
<dbReference type="InterPro" id="IPR001891">
    <property type="entry name" value="Malic_OxRdtase"/>
</dbReference>
<feature type="region of interest" description="Disordered" evidence="9">
    <location>
        <begin position="69"/>
        <end position="110"/>
    </location>
</feature>
<evidence type="ECO:0000256" key="6">
    <source>
        <dbReference type="PIRSR" id="PIRSR000106-2"/>
    </source>
</evidence>
<feature type="binding site" evidence="6">
    <location>
        <position position="560"/>
    </location>
    <ligand>
        <name>(S)-malate</name>
        <dbReference type="ChEBI" id="CHEBI:15589"/>
    </ligand>
</feature>
<dbReference type="PROSITE" id="PS00331">
    <property type="entry name" value="MALIC_ENZYMES"/>
    <property type="match status" value="1"/>
</dbReference>
<evidence type="ECO:0000256" key="9">
    <source>
        <dbReference type="SAM" id="MobiDB-lite"/>
    </source>
</evidence>